<keyword evidence="1 6" id="KW-0732">Signal</keyword>
<keyword evidence="2" id="KW-0677">Repeat</keyword>
<proteinExistence type="predicted"/>
<evidence type="ECO:0000313" key="7">
    <source>
        <dbReference type="EMBL" id="MQT01506.1"/>
    </source>
</evidence>
<comment type="caution">
    <text evidence="7">The sequence shown here is derived from an EMBL/GenBank/DDBJ whole genome shotgun (WGS) entry which is preliminary data.</text>
</comment>
<dbReference type="Pfam" id="PF13517">
    <property type="entry name" value="FG-GAP_3"/>
    <property type="match status" value="1"/>
</dbReference>
<dbReference type="PANTHER" id="PTHR23221">
    <property type="entry name" value="GLYCOSYLPHOSPHATIDYLINOSITOL PHOSPHOLIPASE D"/>
    <property type="match status" value="1"/>
</dbReference>
<dbReference type="GO" id="GO:0008305">
    <property type="term" value="C:integrin complex"/>
    <property type="evidence" value="ECO:0007669"/>
    <property type="project" value="InterPro"/>
</dbReference>
<evidence type="ECO:0000256" key="3">
    <source>
        <dbReference type="ARBA" id="ARBA00022801"/>
    </source>
</evidence>
<evidence type="ECO:0000256" key="4">
    <source>
        <dbReference type="ARBA" id="ARBA00023180"/>
    </source>
</evidence>
<name>A0A646KKD2_STRJU</name>
<evidence type="ECO:0000256" key="1">
    <source>
        <dbReference type="ARBA" id="ARBA00022729"/>
    </source>
</evidence>
<dbReference type="SMART" id="SM00191">
    <property type="entry name" value="Int_alpha"/>
    <property type="match status" value="6"/>
</dbReference>
<reference evidence="7 8" key="1">
    <citation type="submission" date="2019-05" db="EMBL/GenBank/DDBJ databases">
        <title>Comparative genomics and metabolomics analyses of clavulanic acid producing Streptomyces species provides insight into specialized metabolism and evolution of beta-lactam biosynthetic gene clusters.</title>
        <authorList>
            <person name="Moore M.A."/>
            <person name="Cruz-Morales P."/>
            <person name="Barona Gomez F."/>
            <person name="Kapil T."/>
        </authorList>
    </citation>
    <scope>NUCLEOTIDE SEQUENCE [LARGE SCALE GENOMIC DNA]</scope>
    <source>
        <strain evidence="7 8">NRRL 5741</strain>
    </source>
</reference>
<dbReference type="GO" id="GO:0016787">
    <property type="term" value="F:hydrolase activity"/>
    <property type="evidence" value="ECO:0007669"/>
    <property type="project" value="UniProtKB-KW"/>
</dbReference>
<dbReference type="GO" id="GO:0007155">
    <property type="term" value="P:cell adhesion"/>
    <property type="evidence" value="ECO:0007669"/>
    <property type="project" value="InterPro"/>
</dbReference>
<dbReference type="AlphaFoldDB" id="A0A646KKD2"/>
<dbReference type="PRINTS" id="PR01185">
    <property type="entry name" value="INTEGRINA"/>
</dbReference>
<dbReference type="OrthoDB" id="344301at2"/>
<dbReference type="Gene3D" id="2.130.10.130">
    <property type="entry name" value="Integrin alpha, N-terminal"/>
    <property type="match status" value="4"/>
</dbReference>
<dbReference type="InterPro" id="IPR000413">
    <property type="entry name" value="Integrin_alpha"/>
</dbReference>
<dbReference type="Proteomes" id="UP000419138">
    <property type="component" value="Unassembled WGS sequence"/>
</dbReference>
<organism evidence="7 8">
    <name type="scientific">Streptomyces jumonjinensis</name>
    <dbReference type="NCBI Taxonomy" id="1945"/>
    <lineage>
        <taxon>Bacteria</taxon>
        <taxon>Bacillati</taxon>
        <taxon>Actinomycetota</taxon>
        <taxon>Actinomycetes</taxon>
        <taxon>Kitasatosporales</taxon>
        <taxon>Streptomycetaceae</taxon>
        <taxon>Streptomyces</taxon>
    </lineage>
</organism>
<dbReference type="PROSITE" id="PS51470">
    <property type="entry name" value="FG_GAP"/>
    <property type="match status" value="2"/>
</dbReference>
<evidence type="ECO:0000256" key="2">
    <source>
        <dbReference type="ARBA" id="ARBA00022737"/>
    </source>
</evidence>
<accession>A0A646KKD2</accession>
<evidence type="ECO:0000256" key="6">
    <source>
        <dbReference type="SAM" id="SignalP"/>
    </source>
</evidence>
<feature type="region of interest" description="Disordered" evidence="5">
    <location>
        <begin position="398"/>
        <end position="437"/>
    </location>
</feature>
<protein>
    <submittedName>
        <fullName evidence="7">VCBS repeat-containing protein</fullName>
    </submittedName>
</protein>
<dbReference type="EMBL" id="VCLA01000127">
    <property type="protein sequence ID" value="MQT01506.1"/>
    <property type="molecule type" value="Genomic_DNA"/>
</dbReference>
<keyword evidence="4" id="KW-0325">Glycoprotein</keyword>
<keyword evidence="3" id="KW-0378">Hydrolase</keyword>
<gene>
    <name evidence="7" type="ORF">FF041_15215</name>
</gene>
<evidence type="ECO:0000313" key="8">
    <source>
        <dbReference type="Proteomes" id="UP000419138"/>
    </source>
</evidence>
<feature type="chain" id="PRO_5025058539" evidence="6">
    <location>
        <begin position="32"/>
        <end position="488"/>
    </location>
</feature>
<evidence type="ECO:0000256" key="5">
    <source>
        <dbReference type="SAM" id="MobiDB-lite"/>
    </source>
</evidence>
<feature type="compositionally biased region" description="Polar residues" evidence="5">
    <location>
        <begin position="398"/>
        <end position="409"/>
    </location>
</feature>
<feature type="signal peptide" evidence="6">
    <location>
        <begin position="1"/>
        <end position="31"/>
    </location>
</feature>
<dbReference type="Pfam" id="PF01839">
    <property type="entry name" value="FG-GAP"/>
    <property type="match status" value="4"/>
</dbReference>
<dbReference type="InterPro" id="IPR028994">
    <property type="entry name" value="Integrin_alpha_N"/>
</dbReference>
<dbReference type="InterPro" id="IPR013517">
    <property type="entry name" value="FG-GAP"/>
</dbReference>
<dbReference type="PANTHER" id="PTHR23221:SF7">
    <property type="entry name" value="PHOSPHATIDYLINOSITOL-GLYCAN-SPECIFIC PHOSPHOLIPASE D"/>
    <property type="match status" value="1"/>
</dbReference>
<dbReference type="SUPFAM" id="SSF69318">
    <property type="entry name" value="Integrin alpha N-terminal domain"/>
    <property type="match status" value="2"/>
</dbReference>
<dbReference type="RefSeq" id="WP_153523304.1">
    <property type="nucleotide sequence ID" value="NZ_JBEPDZ010000015.1"/>
</dbReference>
<sequence>MQKKFRTALATAAALAVTGGMVTISASPASAAGSGLHADFNGDGYTDIAVSASAAAVAGKKGAGQIVVHYGSAKGISATNRALISQNSAGVPGSAETGDYFGAASGFGDFNKDGFADLAVGAFGEDVGSDKDSGTAVILWGSAKGLNGGTTIEDPAPAKHDHFAKSIETGDFDGDGKTDIALGSTGSTVDRYRGGFTKSGGTGGHDGISLPVHTGSYNGIRYLTSGDVNGDGVADLIVNAFSTATDFNANYWVRGTRSGNLSGGSAGLLPAGTITAVGKLNSDEYSDIVIGLEWDRTKYSDAAGQPAAKGGKVLVVNGSASGPVRGVSDSFTQNTPGVPGSSEKQDYFGGELGLGDINGDGHLDLAIGAYGETVGPASFAGSVTVLYGTADGLSTAGAQSFTQDSTGVPSTPEKEDSFGSDVSLSDLDRDGKGDLTIGAQGENDYNGSVTLLRSDGKKITTTGARTLSPGAVGISTAGYPGYGLNFTD</sequence>
<keyword evidence="8" id="KW-1185">Reference proteome</keyword>
<dbReference type="InterPro" id="IPR013519">
    <property type="entry name" value="Int_alpha_beta-p"/>
</dbReference>